<dbReference type="GO" id="GO:0005634">
    <property type="term" value="C:nucleus"/>
    <property type="evidence" value="ECO:0007669"/>
    <property type="project" value="TreeGrafter"/>
</dbReference>
<dbReference type="GO" id="GO:0008270">
    <property type="term" value="F:zinc ion binding"/>
    <property type="evidence" value="ECO:0007669"/>
    <property type="project" value="UniProtKB-KW"/>
</dbReference>
<evidence type="ECO:0000256" key="2">
    <source>
        <dbReference type="ARBA" id="ARBA00022771"/>
    </source>
</evidence>
<keyword evidence="2 4" id="KW-0863">Zinc-finger</keyword>
<dbReference type="InterPro" id="IPR036855">
    <property type="entry name" value="Znf_CCCH_sf"/>
</dbReference>
<dbReference type="SMART" id="SM00356">
    <property type="entry name" value="ZnF_C3H1"/>
    <property type="match status" value="4"/>
</dbReference>
<feature type="zinc finger region" description="C3H1-type" evidence="4">
    <location>
        <begin position="296"/>
        <end position="324"/>
    </location>
</feature>
<dbReference type="Gene3D" id="4.10.1000.10">
    <property type="entry name" value="Zinc finger, CCCH-type"/>
    <property type="match status" value="2"/>
</dbReference>
<gene>
    <name evidence="7" type="ORF">LTR97_011625</name>
</gene>
<dbReference type="FunFam" id="4.10.1000.10:FF:000035">
    <property type="entry name" value="CCCH zinc finger protein, variant"/>
    <property type="match status" value="1"/>
</dbReference>
<proteinExistence type="predicted"/>
<evidence type="ECO:0000256" key="3">
    <source>
        <dbReference type="ARBA" id="ARBA00022833"/>
    </source>
</evidence>
<feature type="domain" description="C3H1-type" evidence="6">
    <location>
        <begin position="352"/>
        <end position="380"/>
    </location>
</feature>
<feature type="zinc finger region" description="C3H1-type" evidence="4">
    <location>
        <begin position="330"/>
        <end position="351"/>
    </location>
</feature>
<dbReference type="SUPFAM" id="SSF90229">
    <property type="entry name" value="CCCH zinc finger"/>
    <property type="match status" value="2"/>
</dbReference>
<evidence type="ECO:0000313" key="7">
    <source>
        <dbReference type="EMBL" id="KAK5691628.1"/>
    </source>
</evidence>
<protein>
    <recommendedName>
        <fullName evidence="6">C3H1-type domain-containing protein</fullName>
    </recommendedName>
</protein>
<feature type="domain" description="C3H1-type" evidence="6">
    <location>
        <begin position="296"/>
        <end position="324"/>
    </location>
</feature>
<evidence type="ECO:0000313" key="8">
    <source>
        <dbReference type="Proteomes" id="UP001310594"/>
    </source>
</evidence>
<evidence type="ECO:0000256" key="4">
    <source>
        <dbReference type="PROSITE-ProRule" id="PRU00723"/>
    </source>
</evidence>
<dbReference type="InterPro" id="IPR000571">
    <property type="entry name" value="Znf_CCCH"/>
</dbReference>
<dbReference type="EMBL" id="JAVRQU010000021">
    <property type="protein sequence ID" value="KAK5691628.1"/>
    <property type="molecule type" value="Genomic_DNA"/>
</dbReference>
<evidence type="ECO:0000259" key="6">
    <source>
        <dbReference type="PROSITE" id="PS50103"/>
    </source>
</evidence>
<dbReference type="PROSITE" id="PS50103">
    <property type="entry name" value="ZF_C3H1"/>
    <property type="match status" value="3"/>
</dbReference>
<sequence>MADNAELQARIAAVSGKITQHKHHPFFQPTPLPTAQHNYHQPRHAYRGDNRWSPYGRGGRGGHQSAHRHRTLVLNSANTPTPTEQDAPATLVSSRGTNHQLMTKNTYLREQKHTTEQKEQQRAVKRLKRNVQDQHSILSHLGSTGSTTNREILINGLRFQIASDGSKLMRVRGKPLSKSVLPEQSMLNGADLNTIGDTPRKTTIAGVDFHRTKNGNMIRASAIRSSRYRSLLTAAFGCDSLSMRDRIPTNKPQCENFTKHGTYLSNPYRAGHSPWTRPHQPGICAYGPQCHFAHDPENVAICKDFLRTGTCVLDDNCDMSHEMSYHRVSACHHFLRGNCTNTACRYPHVKVSPNALVCRAFATLGFCAKGPDCAKRHVVECPDYANNAFCAGHQSGKCKLPHPERASIIRKAVKRESRTGSEAESEYSSDEENQMDAIDDIDSDNDTVIMTGIEDDSHAMSQQSDYVGFN</sequence>
<dbReference type="PANTHER" id="PTHR46156">
    <property type="entry name" value="CCCH ZINGC FINGER"/>
    <property type="match status" value="1"/>
</dbReference>
<accession>A0AAN7VX16</accession>
<reference evidence="7" key="1">
    <citation type="submission" date="2023-08" db="EMBL/GenBank/DDBJ databases">
        <title>Black Yeasts Isolated from many extreme environments.</title>
        <authorList>
            <person name="Coleine C."/>
            <person name="Stajich J.E."/>
            <person name="Selbmann L."/>
        </authorList>
    </citation>
    <scope>NUCLEOTIDE SEQUENCE</scope>
    <source>
        <strain evidence="7">CCFEE 5810</strain>
    </source>
</reference>
<dbReference type="PANTHER" id="PTHR46156:SF1">
    <property type="entry name" value="ZINC FINGER CCCH DOMAIN-CONTAINING PROTEIN 3"/>
    <property type="match status" value="1"/>
</dbReference>
<organism evidence="7 8">
    <name type="scientific">Elasticomyces elasticus</name>
    <dbReference type="NCBI Taxonomy" id="574655"/>
    <lineage>
        <taxon>Eukaryota</taxon>
        <taxon>Fungi</taxon>
        <taxon>Dikarya</taxon>
        <taxon>Ascomycota</taxon>
        <taxon>Pezizomycotina</taxon>
        <taxon>Dothideomycetes</taxon>
        <taxon>Dothideomycetidae</taxon>
        <taxon>Mycosphaerellales</taxon>
        <taxon>Teratosphaeriaceae</taxon>
        <taxon>Elasticomyces</taxon>
    </lineage>
</organism>
<evidence type="ECO:0000256" key="1">
    <source>
        <dbReference type="ARBA" id="ARBA00022723"/>
    </source>
</evidence>
<comment type="caution">
    <text evidence="7">The sequence shown here is derived from an EMBL/GenBank/DDBJ whole genome shotgun (WGS) entry which is preliminary data.</text>
</comment>
<feature type="compositionally biased region" description="Acidic residues" evidence="5">
    <location>
        <begin position="423"/>
        <end position="443"/>
    </location>
</feature>
<dbReference type="Proteomes" id="UP001310594">
    <property type="component" value="Unassembled WGS sequence"/>
</dbReference>
<keyword evidence="3 4" id="KW-0862">Zinc</keyword>
<evidence type="ECO:0000256" key="5">
    <source>
        <dbReference type="SAM" id="MobiDB-lite"/>
    </source>
</evidence>
<dbReference type="AlphaFoldDB" id="A0AAN7VX16"/>
<feature type="region of interest" description="Disordered" evidence="5">
    <location>
        <begin position="413"/>
        <end position="443"/>
    </location>
</feature>
<keyword evidence="1 4" id="KW-0479">Metal-binding</keyword>
<feature type="zinc finger region" description="C3H1-type" evidence="4">
    <location>
        <begin position="352"/>
        <end position="380"/>
    </location>
</feature>
<feature type="domain" description="C3H1-type" evidence="6">
    <location>
        <begin position="330"/>
        <end position="351"/>
    </location>
</feature>
<name>A0AAN7VX16_9PEZI</name>